<gene>
    <name evidence="1" type="ORF">C1S70_31150</name>
</gene>
<evidence type="ECO:0000313" key="1">
    <source>
        <dbReference type="EMBL" id="PNQ95030.1"/>
    </source>
</evidence>
<dbReference type="RefSeq" id="WP_103041683.1">
    <property type="nucleotide sequence ID" value="NZ_POWG01000065.1"/>
</dbReference>
<sequence>MVQLQAAAIANHASNRTIQLCDWWRVSVSLDEIKRIRISGALLVPDIIGMMPAAPASILWCLGN</sequence>
<comment type="caution">
    <text evidence="1">The sequence shown here is derived from an EMBL/GenBank/DDBJ whole genome shotgun (WGS) entry which is preliminary data.</text>
</comment>
<organism evidence="1 2">
    <name type="scientific">Azospirillum argentinense</name>
    <dbReference type="NCBI Taxonomy" id="2970906"/>
    <lineage>
        <taxon>Bacteria</taxon>
        <taxon>Pseudomonadati</taxon>
        <taxon>Pseudomonadota</taxon>
        <taxon>Alphaproteobacteria</taxon>
        <taxon>Rhodospirillales</taxon>
        <taxon>Azospirillaceae</taxon>
        <taxon>Azospirillum</taxon>
    </lineage>
</organism>
<dbReference type="AlphaFoldDB" id="A0A2K1FR69"/>
<dbReference type="EMBL" id="POWG01000065">
    <property type="protein sequence ID" value="PNQ95030.1"/>
    <property type="molecule type" value="Genomic_DNA"/>
</dbReference>
<accession>A0A2K1FR69</accession>
<protein>
    <submittedName>
        <fullName evidence="1">Uncharacterized protein</fullName>
    </submittedName>
</protein>
<dbReference type="Proteomes" id="UP000236268">
    <property type="component" value="Unassembled WGS sequence"/>
</dbReference>
<name>A0A2K1FR69_9PROT</name>
<keyword evidence="1" id="KW-0614">Plasmid</keyword>
<proteinExistence type="predicted"/>
<geneLocation type="plasmid" evidence="1">
    <name>p45unnamed</name>
</geneLocation>
<evidence type="ECO:0000313" key="2">
    <source>
        <dbReference type="Proteomes" id="UP000236268"/>
    </source>
</evidence>
<reference evidence="1 2" key="1">
    <citation type="submission" date="2018-01" db="EMBL/GenBank/DDBJ databases">
        <title>Whole genome sequence of Azospirillum brasilense REC3 isolated from strawberry roots.</title>
        <authorList>
            <person name="Fontana C.A."/>
            <person name="Salazar S.M."/>
            <person name="Bassi D."/>
            <person name="Puglisi E."/>
            <person name="Lovaisa N.C."/>
            <person name="Toffoli L.M."/>
            <person name="Pedraza R."/>
            <person name="Cocconcelli P.S."/>
        </authorList>
    </citation>
    <scope>NUCLEOTIDE SEQUENCE [LARGE SCALE GENOMIC DNA]</scope>
    <source>
        <strain evidence="1 2">REC3</strain>
        <plasmid evidence="1">p45unnamed</plasmid>
    </source>
</reference>